<dbReference type="InterPro" id="IPR016914">
    <property type="entry name" value="TrmL"/>
</dbReference>
<gene>
    <name evidence="6" type="primary">trmL</name>
    <name evidence="9" type="ordered locus">SAR116_1175</name>
</gene>
<dbReference type="EMBL" id="CP001751">
    <property type="protein sequence ID" value="ADE39418.1"/>
    <property type="molecule type" value="Genomic_DNA"/>
</dbReference>
<proteinExistence type="inferred from homology"/>
<organism evidence="9 10">
    <name type="scientific">Puniceispirillum marinum (strain IMCC1322)</name>
    <dbReference type="NCBI Taxonomy" id="488538"/>
    <lineage>
        <taxon>Bacteria</taxon>
        <taxon>Pseudomonadati</taxon>
        <taxon>Pseudomonadota</taxon>
        <taxon>Alphaproteobacteria</taxon>
        <taxon>Candidatus Puniceispirillales</taxon>
        <taxon>Candidatus Puniceispirillaceae</taxon>
        <taxon>Candidatus Puniceispirillum</taxon>
    </lineage>
</organism>
<evidence type="ECO:0000256" key="7">
    <source>
        <dbReference type="PIRSR" id="PIRSR029256-1"/>
    </source>
</evidence>
<dbReference type="InterPro" id="IPR029028">
    <property type="entry name" value="Alpha/beta_knot_MTases"/>
</dbReference>
<dbReference type="GO" id="GO:0141098">
    <property type="term" value="F:tRNA (cytidine(34)-2'-O)-methyltransferase activity"/>
    <property type="evidence" value="ECO:0007669"/>
    <property type="project" value="RHEA"/>
</dbReference>
<dbReference type="GO" id="GO:0141102">
    <property type="term" value="F:tRNA (5-carboxymethylaminomethyluridine(34)-2'-O)-methyltransferase activity"/>
    <property type="evidence" value="ECO:0007669"/>
    <property type="project" value="RHEA"/>
</dbReference>
<dbReference type="KEGG" id="apb:SAR116_1175"/>
<dbReference type="InterPro" id="IPR029026">
    <property type="entry name" value="tRNA_m1G_MTases_N"/>
</dbReference>
<dbReference type="FunFam" id="3.40.1280.10:FF:000002">
    <property type="entry name" value="Peptidylprolyl isomerase"/>
    <property type="match status" value="1"/>
</dbReference>
<dbReference type="GO" id="GO:0003723">
    <property type="term" value="F:RNA binding"/>
    <property type="evidence" value="ECO:0007669"/>
    <property type="project" value="InterPro"/>
</dbReference>
<dbReference type="GO" id="GO:0005737">
    <property type="term" value="C:cytoplasm"/>
    <property type="evidence" value="ECO:0007669"/>
    <property type="project" value="UniProtKB-SubCell"/>
</dbReference>
<comment type="catalytic activity">
    <reaction evidence="6">
        <text>cytidine(34) in tRNA + S-adenosyl-L-methionine = 2'-O-methylcytidine(34) in tRNA + S-adenosyl-L-homocysteine + H(+)</text>
        <dbReference type="Rhea" id="RHEA:43084"/>
        <dbReference type="Rhea" id="RHEA-COMP:10331"/>
        <dbReference type="Rhea" id="RHEA-COMP:10332"/>
        <dbReference type="ChEBI" id="CHEBI:15378"/>
        <dbReference type="ChEBI" id="CHEBI:57856"/>
        <dbReference type="ChEBI" id="CHEBI:59789"/>
        <dbReference type="ChEBI" id="CHEBI:74495"/>
        <dbReference type="ChEBI" id="CHEBI:82748"/>
        <dbReference type="EC" id="2.1.1.207"/>
    </reaction>
</comment>
<name>D5BT21_PUNMI</name>
<comment type="catalytic activity">
    <reaction evidence="6">
        <text>5-carboxymethylaminomethyluridine(34) in tRNA(Leu) + S-adenosyl-L-methionine = 5-carboxymethylaminomethyl-2'-O-methyluridine(34) in tRNA(Leu) + S-adenosyl-L-homocysteine + H(+)</text>
        <dbReference type="Rhea" id="RHEA:43088"/>
        <dbReference type="Rhea" id="RHEA-COMP:10333"/>
        <dbReference type="Rhea" id="RHEA-COMP:10334"/>
        <dbReference type="ChEBI" id="CHEBI:15378"/>
        <dbReference type="ChEBI" id="CHEBI:57856"/>
        <dbReference type="ChEBI" id="CHEBI:59789"/>
        <dbReference type="ChEBI" id="CHEBI:74508"/>
        <dbReference type="ChEBI" id="CHEBI:74511"/>
        <dbReference type="EC" id="2.1.1.207"/>
    </reaction>
</comment>
<dbReference type="OrthoDB" id="9789043at2"/>
<dbReference type="eggNOG" id="COG0219">
    <property type="taxonomic scope" value="Bacteria"/>
</dbReference>
<evidence type="ECO:0000256" key="1">
    <source>
        <dbReference type="ARBA" id="ARBA00022490"/>
    </source>
</evidence>
<dbReference type="Proteomes" id="UP000007460">
    <property type="component" value="Chromosome"/>
</dbReference>
<evidence type="ECO:0000259" key="8">
    <source>
        <dbReference type="Pfam" id="PF00588"/>
    </source>
</evidence>
<dbReference type="GO" id="GO:0002131">
    <property type="term" value="P:wobble position cytosine ribose methylation"/>
    <property type="evidence" value="ECO:0007669"/>
    <property type="project" value="TreeGrafter"/>
</dbReference>
<feature type="binding site" evidence="6 7">
    <location>
        <position position="134"/>
    </location>
    <ligand>
        <name>S-adenosyl-L-methionine</name>
        <dbReference type="ChEBI" id="CHEBI:59789"/>
    </ligand>
</feature>
<feature type="binding site" evidence="6 7">
    <location>
        <position position="104"/>
    </location>
    <ligand>
        <name>S-adenosyl-L-methionine</name>
        <dbReference type="ChEBI" id="CHEBI:59789"/>
    </ligand>
</feature>
<dbReference type="Pfam" id="PF00588">
    <property type="entry name" value="SpoU_methylase"/>
    <property type="match status" value="1"/>
</dbReference>
<keyword evidence="2 6" id="KW-0489">Methyltransferase</keyword>
<keyword evidence="5 6" id="KW-0819">tRNA processing</keyword>
<feature type="binding site" evidence="6 7">
    <location>
        <position position="82"/>
    </location>
    <ligand>
        <name>S-adenosyl-L-methionine</name>
        <dbReference type="ChEBI" id="CHEBI:59789"/>
    </ligand>
</feature>
<dbReference type="HAMAP" id="MF_01885">
    <property type="entry name" value="tRNA_methyltr_TrmL"/>
    <property type="match status" value="1"/>
</dbReference>
<keyword evidence="3 6" id="KW-0808">Transferase</keyword>
<evidence type="ECO:0000256" key="6">
    <source>
        <dbReference type="HAMAP-Rule" id="MF_01885"/>
    </source>
</evidence>
<comment type="subunit">
    <text evidence="6">Homodimer.</text>
</comment>
<evidence type="ECO:0000256" key="4">
    <source>
        <dbReference type="ARBA" id="ARBA00022691"/>
    </source>
</evidence>
<comment type="function">
    <text evidence="6">Methylates the ribose at the nucleotide 34 wobble position in the two leucyl isoacceptors tRNA(Leu)(CmAA) and tRNA(Leu)(cmnm5UmAA). Catalyzes the methyl transfer from S-adenosyl-L-methionine to the 2'-OH of the wobble nucleotide.</text>
</comment>
<evidence type="ECO:0000256" key="5">
    <source>
        <dbReference type="ARBA" id="ARBA00022694"/>
    </source>
</evidence>
<protein>
    <recommendedName>
        <fullName evidence="6">tRNA (cytidine(34)-2'-O)-methyltransferase</fullName>
        <ecNumber evidence="6">2.1.1.207</ecNumber>
    </recommendedName>
    <alternativeName>
        <fullName evidence="6">tRNA (cytidine/uridine-2'-O-)-methyltransferase TrmL</fullName>
    </alternativeName>
</protein>
<dbReference type="GO" id="GO:0002132">
    <property type="term" value="P:wobble position uridine ribose methylation"/>
    <property type="evidence" value="ECO:0007669"/>
    <property type="project" value="TreeGrafter"/>
</dbReference>
<accession>D5BT21</accession>
<evidence type="ECO:0000313" key="10">
    <source>
        <dbReference type="Proteomes" id="UP000007460"/>
    </source>
</evidence>
<dbReference type="PIRSF" id="PIRSF029256">
    <property type="entry name" value="SpoU_TrmH_prd"/>
    <property type="match status" value="1"/>
</dbReference>
<reference evidence="9 10" key="1">
    <citation type="journal article" date="2010" name="J. Bacteriol.">
        <title>Complete genome sequence of "Candidatus Puniceispirillum marinum" IMCC1322, a representative of the SAR116 clade in the Alphaproteobacteria.</title>
        <authorList>
            <person name="Oh H.M."/>
            <person name="Kwon K.K."/>
            <person name="Kang I."/>
            <person name="Kang S.G."/>
            <person name="Lee J.H."/>
            <person name="Kim S.J."/>
            <person name="Cho J.C."/>
        </authorList>
    </citation>
    <scope>NUCLEOTIDE SEQUENCE [LARGE SCALE GENOMIC DNA]</scope>
    <source>
        <strain evidence="9 10">IMCC1322</strain>
    </source>
</reference>
<comment type="subcellular location">
    <subcellularLocation>
        <location evidence="6">Cytoplasm</location>
    </subcellularLocation>
</comment>
<feature type="binding site" evidence="6 7">
    <location>
        <position position="126"/>
    </location>
    <ligand>
        <name>S-adenosyl-L-methionine</name>
        <dbReference type="ChEBI" id="CHEBI:59789"/>
    </ligand>
</feature>
<dbReference type="InterPro" id="IPR001537">
    <property type="entry name" value="SpoU_MeTrfase"/>
</dbReference>
<dbReference type="HOGENOM" id="CLU_110125_1_0_5"/>
<keyword evidence="10" id="KW-1185">Reference proteome</keyword>
<evidence type="ECO:0000313" key="9">
    <source>
        <dbReference type="EMBL" id="ADE39418.1"/>
    </source>
</evidence>
<dbReference type="CDD" id="cd18094">
    <property type="entry name" value="SpoU-like_TrmL"/>
    <property type="match status" value="1"/>
</dbReference>
<dbReference type="PANTHER" id="PTHR42971:SF1">
    <property type="entry name" value="TRNA (CYTIDINE(34)-2'-O)-METHYLTRANSFERASE"/>
    <property type="match status" value="1"/>
</dbReference>
<dbReference type="EC" id="2.1.1.207" evidence="6"/>
<dbReference type="Gene3D" id="3.40.1280.10">
    <property type="match status" value="1"/>
</dbReference>
<dbReference type="PANTHER" id="PTHR42971">
    <property type="entry name" value="TRNA (CYTIDINE(34)-2'-O)-METHYLTRANSFERASE"/>
    <property type="match status" value="1"/>
</dbReference>
<keyword evidence="4 6" id="KW-0949">S-adenosyl-L-methionine</keyword>
<feature type="domain" description="tRNA/rRNA methyltransferase SpoU type" evidence="8">
    <location>
        <begin position="3"/>
        <end position="146"/>
    </location>
</feature>
<comment type="similarity">
    <text evidence="6">Belongs to the class IV-like SAM-binding methyltransferase superfamily. RNA methyltransferase TrmH family. TrmL subfamily.</text>
</comment>
<keyword evidence="1 6" id="KW-0963">Cytoplasm</keyword>
<dbReference type="RefSeq" id="WP_013046047.1">
    <property type="nucleotide sequence ID" value="NC_014010.1"/>
</dbReference>
<dbReference type="SUPFAM" id="SSF75217">
    <property type="entry name" value="alpha/beta knot"/>
    <property type="match status" value="1"/>
</dbReference>
<evidence type="ECO:0000256" key="3">
    <source>
        <dbReference type="ARBA" id="ARBA00022679"/>
    </source>
</evidence>
<dbReference type="STRING" id="488538.SAR116_1175"/>
<dbReference type="GO" id="GO:0042802">
    <property type="term" value="F:identical protein binding"/>
    <property type="evidence" value="ECO:0007669"/>
    <property type="project" value="UniProtKB-ARBA"/>
</dbReference>
<dbReference type="AlphaFoldDB" id="D5BT21"/>
<sequence>MFDIILFTPQIPPNTGNIIRLCANTGARLHLVKPLGFSLDEKSCRRAGLDYHEMARVQQHDNLDACLDVLGMSINTQRLFAITKFGTQIVHDTTFVAGDVFLFGAETTGLPDSIHAALGDHQKLSLPMLPANRSLNLSNAVSVTLYEAWRQTGFQTPEAQEIS</sequence>
<evidence type="ECO:0000256" key="2">
    <source>
        <dbReference type="ARBA" id="ARBA00022603"/>
    </source>
</evidence>